<accession>A0ABS6Z611</accession>
<dbReference type="InterPro" id="IPR029032">
    <property type="entry name" value="AhpD-like"/>
</dbReference>
<dbReference type="Proteomes" id="UP000812013">
    <property type="component" value="Unassembled WGS sequence"/>
</dbReference>
<comment type="caution">
    <text evidence="2">The sequence shown here is derived from an EMBL/GenBank/DDBJ whole genome shotgun (WGS) entry which is preliminary data.</text>
</comment>
<dbReference type="NCBIfam" id="TIGR00778">
    <property type="entry name" value="ahpD_dom"/>
    <property type="match status" value="1"/>
</dbReference>
<keyword evidence="3" id="KW-1185">Reference proteome</keyword>
<dbReference type="PANTHER" id="PTHR35446">
    <property type="entry name" value="SI:CH211-175M2.5"/>
    <property type="match status" value="1"/>
</dbReference>
<dbReference type="Gene3D" id="1.20.1290.10">
    <property type="entry name" value="AhpD-like"/>
    <property type="match status" value="1"/>
</dbReference>
<evidence type="ECO:0000313" key="2">
    <source>
        <dbReference type="EMBL" id="MBW5483203.1"/>
    </source>
</evidence>
<dbReference type="EMBL" id="WTFF01000093">
    <property type="protein sequence ID" value="MBW5483203.1"/>
    <property type="molecule type" value="Genomic_DNA"/>
</dbReference>
<organism evidence="2 3">
    <name type="scientific">Streptomyces bambusae</name>
    <dbReference type="NCBI Taxonomy" id="1550616"/>
    <lineage>
        <taxon>Bacteria</taxon>
        <taxon>Bacillati</taxon>
        <taxon>Actinomycetota</taxon>
        <taxon>Actinomycetes</taxon>
        <taxon>Kitasatosporales</taxon>
        <taxon>Streptomycetaceae</taxon>
        <taxon>Streptomyces</taxon>
    </lineage>
</organism>
<reference evidence="2 3" key="1">
    <citation type="submission" date="2019-12" db="EMBL/GenBank/DDBJ databases">
        <title>Genome sequence of Streptomyces bambusae.</title>
        <authorList>
            <person name="Bansal K."/>
            <person name="Choksket S."/>
            <person name="Korpole S."/>
            <person name="Patil P.B."/>
        </authorList>
    </citation>
    <scope>NUCLEOTIDE SEQUENCE [LARGE SCALE GENOMIC DNA]</scope>
    <source>
        <strain evidence="2 3">SK60</strain>
    </source>
</reference>
<dbReference type="Pfam" id="PF02627">
    <property type="entry name" value="CMD"/>
    <property type="match status" value="1"/>
</dbReference>
<evidence type="ECO:0000313" key="3">
    <source>
        <dbReference type="Proteomes" id="UP000812013"/>
    </source>
</evidence>
<dbReference type="SUPFAM" id="SSF69118">
    <property type="entry name" value="AhpD-like"/>
    <property type="match status" value="1"/>
</dbReference>
<dbReference type="InterPro" id="IPR004675">
    <property type="entry name" value="AhpD_core"/>
</dbReference>
<gene>
    <name evidence="2" type="ORF">GPJ59_15225</name>
</gene>
<protein>
    <submittedName>
        <fullName evidence="2">Carboxymuconolactone decarboxylase</fullName>
    </submittedName>
</protein>
<dbReference type="InterPro" id="IPR003779">
    <property type="entry name" value="CMD-like"/>
</dbReference>
<dbReference type="PANTHER" id="PTHR35446:SF3">
    <property type="entry name" value="CMD DOMAIN-CONTAINING PROTEIN"/>
    <property type="match status" value="1"/>
</dbReference>
<feature type="domain" description="Carboxymuconolactone decarboxylase-like" evidence="1">
    <location>
        <begin position="51"/>
        <end position="89"/>
    </location>
</feature>
<sequence>MLSILVRPLRLRALPPGAAVHTDLPARAAHAVALLKESPQTLEGFFKLSEIFESTTLDPHSRETVILTVAARNQCGLCIDMHEAKLAGLGPAPDPRRLDAVRRFTLQVLAASGAVGDDDLAAFQAHGYTRRNALEVVLGIGAYTVSTFANRMNRAE</sequence>
<evidence type="ECO:0000259" key="1">
    <source>
        <dbReference type="Pfam" id="PF02627"/>
    </source>
</evidence>
<proteinExistence type="predicted"/>
<name>A0ABS6Z611_9ACTN</name>